<accession>A0ABD0KP85</accession>
<feature type="domain" description="Fibronectin type-III" evidence="1">
    <location>
        <begin position="223"/>
        <end position="309"/>
    </location>
</feature>
<dbReference type="SMART" id="SM00060">
    <property type="entry name" value="FN3"/>
    <property type="match status" value="1"/>
</dbReference>
<protein>
    <recommendedName>
        <fullName evidence="1">Fibronectin type-III domain-containing protein</fullName>
    </recommendedName>
</protein>
<dbReference type="Pfam" id="PF00041">
    <property type="entry name" value="fn3"/>
    <property type="match status" value="1"/>
</dbReference>
<dbReference type="InterPro" id="IPR036116">
    <property type="entry name" value="FN3_sf"/>
</dbReference>
<name>A0ABD0KP85_9CAEN</name>
<dbReference type="Proteomes" id="UP001519460">
    <property type="component" value="Unassembled WGS sequence"/>
</dbReference>
<keyword evidence="3" id="KW-1185">Reference proteome</keyword>
<gene>
    <name evidence="2" type="ORF">BaRGS_00019702</name>
</gene>
<dbReference type="EMBL" id="JACVVK020000143">
    <property type="protein sequence ID" value="KAK7489041.1"/>
    <property type="molecule type" value="Genomic_DNA"/>
</dbReference>
<dbReference type="Gene3D" id="2.60.40.10">
    <property type="entry name" value="Immunoglobulins"/>
    <property type="match status" value="1"/>
</dbReference>
<evidence type="ECO:0000259" key="1">
    <source>
        <dbReference type="PROSITE" id="PS50853"/>
    </source>
</evidence>
<dbReference type="InterPro" id="IPR013783">
    <property type="entry name" value="Ig-like_fold"/>
</dbReference>
<dbReference type="InterPro" id="IPR003961">
    <property type="entry name" value="FN3_dom"/>
</dbReference>
<comment type="caution">
    <text evidence="2">The sequence shown here is derived from an EMBL/GenBank/DDBJ whole genome shotgun (WGS) entry which is preliminary data.</text>
</comment>
<reference evidence="2 3" key="1">
    <citation type="journal article" date="2023" name="Sci. Data">
        <title>Genome assembly of the Korean intertidal mud-creeper Batillaria attramentaria.</title>
        <authorList>
            <person name="Patra A.K."/>
            <person name="Ho P.T."/>
            <person name="Jun S."/>
            <person name="Lee S.J."/>
            <person name="Kim Y."/>
            <person name="Won Y.J."/>
        </authorList>
    </citation>
    <scope>NUCLEOTIDE SEQUENCE [LARGE SCALE GENOMIC DNA]</scope>
    <source>
        <strain evidence="2">Wonlab-2016</strain>
    </source>
</reference>
<feature type="non-terminal residue" evidence="2">
    <location>
        <position position="383"/>
    </location>
</feature>
<evidence type="ECO:0000313" key="2">
    <source>
        <dbReference type="EMBL" id="KAK7489041.1"/>
    </source>
</evidence>
<evidence type="ECO:0000313" key="3">
    <source>
        <dbReference type="Proteomes" id="UP001519460"/>
    </source>
</evidence>
<organism evidence="2 3">
    <name type="scientific">Batillaria attramentaria</name>
    <dbReference type="NCBI Taxonomy" id="370345"/>
    <lineage>
        <taxon>Eukaryota</taxon>
        <taxon>Metazoa</taxon>
        <taxon>Spiralia</taxon>
        <taxon>Lophotrochozoa</taxon>
        <taxon>Mollusca</taxon>
        <taxon>Gastropoda</taxon>
        <taxon>Caenogastropoda</taxon>
        <taxon>Sorbeoconcha</taxon>
        <taxon>Cerithioidea</taxon>
        <taxon>Batillariidae</taxon>
        <taxon>Batillaria</taxon>
    </lineage>
</organism>
<dbReference type="PROSITE" id="PS50853">
    <property type="entry name" value="FN3"/>
    <property type="match status" value="1"/>
</dbReference>
<sequence length="383" mass="42729">MIMMIVCTLWVSDYDSSNGLTMCHWLTCVCLLGLIQSPVVAAWFFSTPGKIETEHTLYYVGENITLHCFKETSSFDDGARFTAGNERVPHQYVTVVNDTYIRMDRPATAEDEKSITFTCADNNTPFIAAQSQLDGVSSRPWYISRNSCQVENFMAGAIPIELRVRVEIKCVATFKRCLGDEVEQEGTPTDRSLGVAELLGCVLKVCLGVARITWLCIEEKPKAVEKLTVNTLNSTCVTLAWKMDRSELHAVIKYEHSFSNQSKEVPEDEDNTLICDLHPTYSYRFGVRAVPRQGYPSEPVNMAFKMPEAGRPVVEEDQNGQIISYTAVCEAYGLAHMDSQPPRDFPYFKVPIPCGSGVDVKLYANTSAGQSPPSYLYIPSLAE</sequence>
<dbReference type="AlphaFoldDB" id="A0ABD0KP85"/>
<proteinExistence type="predicted"/>
<dbReference type="SUPFAM" id="SSF49265">
    <property type="entry name" value="Fibronectin type III"/>
    <property type="match status" value="1"/>
</dbReference>
<dbReference type="CDD" id="cd00063">
    <property type="entry name" value="FN3"/>
    <property type="match status" value="1"/>
</dbReference>